<gene>
    <name evidence="2" type="ORF">SAMN05444920_10745</name>
</gene>
<dbReference type="PANTHER" id="PTHR43433:SF5">
    <property type="entry name" value="AB HYDROLASE-1 DOMAIN-CONTAINING PROTEIN"/>
    <property type="match status" value="1"/>
</dbReference>
<reference evidence="2 3" key="1">
    <citation type="submission" date="2016-10" db="EMBL/GenBank/DDBJ databases">
        <authorList>
            <person name="de Groot N.N."/>
        </authorList>
    </citation>
    <scope>NUCLEOTIDE SEQUENCE [LARGE SCALE GENOMIC DNA]</scope>
    <source>
        <strain evidence="2 3">CGMCC 4.7037</strain>
    </source>
</reference>
<dbReference type="Proteomes" id="UP000236732">
    <property type="component" value="Unassembled WGS sequence"/>
</dbReference>
<organism evidence="2 3">
    <name type="scientific">Nonomuraea solani</name>
    <dbReference type="NCBI Taxonomy" id="1144553"/>
    <lineage>
        <taxon>Bacteria</taxon>
        <taxon>Bacillati</taxon>
        <taxon>Actinomycetota</taxon>
        <taxon>Actinomycetes</taxon>
        <taxon>Streptosporangiales</taxon>
        <taxon>Streptosporangiaceae</taxon>
        <taxon>Nonomuraea</taxon>
    </lineage>
</organism>
<keyword evidence="3" id="KW-1185">Reference proteome</keyword>
<dbReference type="GO" id="GO:0004806">
    <property type="term" value="F:triacylglycerol lipase activity"/>
    <property type="evidence" value="ECO:0007669"/>
    <property type="project" value="TreeGrafter"/>
</dbReference>
<feature type="domain" description="AB hydrolase-1" evidence="1">
    <location>
        <begin position="22"/>
        <end position="137"/>
    </location>
</feature>
<dbReference type="GO" id="GO:0046503">
    <property type="term" value="P:glycerolipid catabolic process"/>
    <property type="evidence" value="ECO:0007669"/>
    <property type="project" value="TreeGrafter"/>
</dbReference>
<dbReference type="AlphaFoldDB" id="A0A1H6E0Q9"/>
<dbReference type="InterPro" id="IPR029058">
    <property type="entry name" value="AB_hydrolase_fold"/>
</dbReference>
<proteinExistence type="predicted"/>
<dbReference type="EMBL" id="FNVT01000007">
    <property type="protein sequence ID" value="SEG90505.1"/>
    <property type="molecule type" value="Genomic_DNA"/>
</dbReference>
<evidence type="ECO:0000313" key="3">
    <source>
        <dbReference type="Proteomes" id="UP000236732"/>
    </source>
</evidence>
<sequence>MDTGLLEVPGARLYFEVRGTGPALLTILGGGGDAAMAGPLAEALSAHFTVITYDRRGASRSPLTGPLAEQRIEVHADDALRLLRAAGSGPAYVFATHSGALIALDLLARHPERIRRLVAHEPPAFDLLPDAAHWRRLAQEAVDVCHREGIGPAMRKFGEETGTAAPPEPDPGLPPWVRDMLTRIIANMETSLLYEVRSFGAFVPDARALRDAPLVLASGAGTRGRLIHRATLAVAEHLAVEPVELPGDYVGYLRSPAEFATALRELLPS</sequence>
<evidence type="ECO:0000313" key="2">
    <source>
        <dbReference type="EMBL" id="SEG90505.1"/>
    </source>
</evidence>
<dbReference type="PANTHER" id="PTHR43433">
    <property type="entry name" value="HYDROLASE, ALPHA/BETA FOLD FAMILY PROTEIN"/>
    <property type="match status" value="1"/>
</dbReference>
<keyword evidence="2" id="KW-0378">Hydrolase</keyword>
<dbReference type="RefSeq" id="WP_200824223.1">
    <property type="nucleotide sequence ID" value="NZ_FNVT01000007.1"/>
</dbReference>
<dbReference type="InterPro" id="IPR050471">
    <property type="entry name" value="AB_hydrolase"/>
</dbReference>
<dbReference type="Pfam" id="PF00561">
    <property type="entry name" value="Abhydrolase_1"/>
    <property type="match status" value="1"/>
</dbReference>
<name>A0A1H6E0Q9_9ACTN</name>
<dbReference type="Gene3D" id="3.40.50.1820">
    <property type="entry name" value="alpha/beta hydrolase"/>
    <property type="match status" value="1"/>
</dbReference>
<dbReference type="SUPFAM" id="SSF53474">
    <property type="entry name" value="alpha/beta-Hydrolases"/>
    <property type="match status" value="1"/>
</dbReference>
<dbReference type="InterPro" id="IPR000073">
    <property type="entry name" value="AB_hydrolase_1"/>
</dbReference>
<protein>
    <submittedName>
        <fullName evidence="2">Alpha/beta hydrolase fold</fullName>
    </submittedName>
</protein>
<evidence type="ECO:0000259" key="1">
    <source>
        <dbReference type="Pfam" id="PF00561"/>
    </source>
</evidence>
<accession>A0A1H6E0Q9</accession>